<organism evidence="1">
    <name type="scientific">gut metagenome</name>
    <dbReference type="NCBI Taxonomy" id="749906"/>
    <lineage>
        <taxon>unclassified sequences</taxon>
        <taxon>metagenomes</taxon>
        <taxon>organismal metagenomes</taxon>
    </lineage>
</organism>
<dbReference type="EMBL" id="AMCI01005713">
    <property type="protein sequence ID" value="EJW95589.1"/>
    <property type="molecule type" value="Genomic_DNA"/>
</dbReference>
<gene>
    <name evidence="1" type="ORF">EVA_16306</name>
</gene>
<accession>J9G806</accession>
<protein>
    <submittedName>
        <fullName evidence="1">Uncharacterized protein</fullName>
    </submittedName>
</protein>
<evidence type="ECO:0000313" key="1">
    <source>
        <dbReference type="EMBL" id="EJW95589.1"/>
    </source>
</evidence>
<reference evidence="1" key="1">
    <citation type="journal article" date="2012" name="PLoS ONE">
        <title>Gene sets for utilization of primary and secondary nutrition supplies in the distal gut of endangered iberian lynx.</title>
        <authorList>
            <person name="Alcaide M."/>
            <person name="Messina E."/>
            <person name="Richter M."/>
            <person name="Bargiela R."/>
            <person name="Peplies J."/>
            <person name="Huws S.A."/>
            <person name="Newbold C.J."/>
            <person name="Golyshin P.N."/>
            <person name="Simon M.A."/>
            <person name="Lopez G."/>
            <person name="Yakimov M.M."/>
            <person name="Ferrer M."/>
        </authorList>
    </citation>
    <scope>NUCLEOTIDE SEQUENCE</scope>
</reference>
<proteinExistence type="predicted"/>
<comment type="caution">
    <text evidence="1">The sequence shown here is derived from an EMBL/GenBank/DDBJ whole genome shotgun (WGS) entry which is preliminary data.</text>
</comment>
<dbReference type="AlphaFoldDB" id="J9G806"/>
<sequence>MQKQQGCLNFISVKQSPLFGKQIRILPRITACCSH</sequence>
<name>J9G806_9ZZZZ</name>